<dbReference type="InterPro" id="IPR045155">
    <property type="entry name" value="Beta-lactam_cat"/>
</dbReference>
<proteinExistence type="predicted"/>
<evidence type="ECO:0000313" key="4">
    <source>
        <dbReference type="Proteomes" id="UP000317378"/>
    </source>
</evidence>
<dbReference type="GO" id="GO:0008800">
    <property type="term" value="F:beta-lactamase activity"/>
    <property type="evidence" value="ECO:0007669"/>
    <property type="project" value="InterPro"/>
</dbReference>
<dbReference type="Proteomes" id="UP000317378">
    <property type="component" value="Unassembled WGS sequence"/>
</dbReference>
<accession>A0A505DKQ1</accession>
<feature type="region of interest" description="Disordered" evidence="1">
    <location>
        <begin position="85"/>
        <end position="104"/>
    </location>
</feature>
<dbReference type="AlphaFoldDB" id="A0A505DKQ1"/>
<dbReference type="GO" id="GO:0046677">
    <property type="term" value="P:response to antibiotic"/>
    <property type="evidence" value="ECO:0007669"/>
    <property type="project" value="InterPro"/>
</dbReference>
<reference evidence="3 4" key="1">
    <citation type="submission" date="2019-06" db="EMBL/GenBank/DDBJ databases">
        <title>Streptomyces sporangiiformans sp. nov., a novel actinomycete isolated from soil in Mount Song.</title>
        <authorList>
            <person name="Han L."/>
        </authorList>
    </citation>
    <scope>NUCLEOTIDE SEQUENCE [LARGE SCALE GENOMIC DNA]</scope>
    <source>
        <strain evidence="3 4">NEAU-SSA 1</strain>
    </source>
</reference>
<dbReference type="EMBL" id="VCHX02000172">
    <property type="protein sequence ID" value="TPQ18691.1"/>
    <property type="molecule type" value="Genomic_DNA"/>
</dbReference>
<dbReference type="Gene3D" id="3.40.710.10">
    <property type="entry name" value="DD-peptidase/beta-lactamase superfamily"/>
    <property type="match status" value="1"/>
</dbReference>
<dbReference type="Pfam" id="PF13354">
    <property type="entry name" value="Beta-lactamase2"/>
    <property type="match status" value="1"/>
</dbReference>
<protein>
    <recommendedName>
        <fullName evidence="2">Beta-lactamase class A catalytic domain-containing protein</fullName>
    </recommendedName>
</protein>
<dbReference type="GO" id="GO:0030655">
    <property type="term" value="P:beta-lactam antibiotic catabolic process"/>
    <property type="evidence" value="ECO:0007669"/>
    <property type="project" value="InterPro"/>
</dbReference>
<sequence length="383" mass="41402">MRARVRGPRTPVTRVAPEREPRGRCARQDAGMGPHIRHCRTALVAALASVLLTPIPALANGAGSPRTPTGDAIRRIPADSAGHRTLTDPLGHGPLAAAPCRSARDPERAARLSRDIRAVVSSRHGTVSVAVADAAGLTCAYASWLRYDSASVAKVMIMEGVLRRADELRRRLTSWEAANIRPMIVSSDNTAAGRLWAGLGRSYLNRFLTRVRTRATVLGPGRYWGLTRTTAADQMRLLGVLTNPSSFLRSRAYGLKLLSEVRRDQRWGVPAGMPSGMTAHVKNGWLPRATHGWRVHSVGAFTGQGRNTYRIVVLSHGNPTMAYGVHTIERIAQAVHRGLDQGRDGGPTDNALTPESEISEESDGSAPYDPLPGWDEPEPDATP</sequence>
<feature type="region of interest" description="Disordered" evidence="1">
    <location>
        <begin position="339"/>
        <end position="383"/>
    </location>
</feature>
<evidence type="ECO:0000259" key="2">
    <source>
        <dbReference type="Pfam" id="PF13354"/>
    </source>
</evidence>
<feature type="region of interest" description="Disordered" evidence="1">
    <location>
        <begin position="1"/>
        <end position="29"/>
    </location>
</feature>
<feature type="compositionally biased region" description="Basic and acidic residues" evidence="1">
    <location>
        <begin position="16"/>
        <end position="27"/>
    </location>
</feature>
<dbReference type="PANTHER" id="PTHR35333:SF3">
    <property type="entry name" value="BETA-LACTAMASE-TYPE TRANSPEPTIDASE FOLD CONTAINING PROTEIN"/>
    <property type="match status" value="1"/>
</dbReference>
<evidence type="ECO:0000256" key="1">
    <source>
        <dbReference type="SAM" id="MobiDB-lite"/>
    </source>
</evidence>
<dbReference type="SUPFAM" id="SSF56601">
    <property type="entry name" value="beta-lactamase/transpeptidase-like"/>
    <property type="match status" value="1"/>
</dbReference>
<comment type="caution">
    <text evidence="3">The sequence shown here is derived from an EMBL/GenBank/DDBJ whole genome shotgun (WGS) entry which is preliminary data.</text>
</comment>
<name>A0A505DKQ1_9ACTN</name>
<evidence type="ECO:0000313" key="3">
    <source>
        <dbReference type="EMBL" id="TPQ18691.1"/>
    </source>
</evidence>
<dbReference type="InterPro" id="IPR000871">
    <property type="entry name" value="Beta-lactam_class-A"/>
</dbReference>
<dbReference type="PANTHER" id="PTHR35333">
    <property type="entry name" value="BETA-LACTAMASE"/>
    <property type="match status" value="1"/>
</dbReference>
<feature type="domain" description="Beta-lactamase class A catalytic" evidence="2">
    <location>
        <begin position="181"/>
        <end position="314"/>
    </location>
</feature>
<gene>
    <name evidence="3" type="ORF">FGD71_029915</name>
</gene>
<keyword evidence="4" id="KW-1185">Reference proteome</keyword>
<organism evidence="3 4">
    <name type="scientific">Streptomyces sporangiiformans</name>
    <dbReference type="NCBI Taxonomy" id="2315329"/>
    <lineage>
        <taxon>Bacteria</taxon>
        <taxon>Bacillati</taxon>
        <taxon>Actinomycetota</taxon>
        <taxon>Actinomycetes</taxon>
        <taxon>Kitasatosporales</taxon>
        <taxon>Streptomycetaceae</taxon>
        <taxon>Streptomyces</taxon>
    </lineage>
</organism>
<dbReference type="InterPro" id="IPR012338">
    <property type="entry name" value="Beta-lactam/transpept-like"/>
</dbReference>
<dbReference type="OrthoDB" id="5243140at2"/>